<organism evidence="9 10">
    <name type="scientific">Roseibium limicola</name>
    <dbReference type="NCBI Taxonomy" id="2816037"/>
    <lineage>
        <taxon>Bacteria</taxon>
        <taxon>Pseudomonadati</taxon>
        <taxon>Pseudomonadota</taxon>
        <taxon>Alphaproteobacteria</taxon>
        <taxon>Hyphomicrobiales</taxon>
        <taxon>Stappiaceae</taxon>
        <taxon>Roseibium</taxon>
    </lineage>
</organism>
<dbReference type="PROSITE" id="PS00160">
    <property type="entry name" value="ALDOLASE_KDPG_KHG_2"/>
    <property type="match status" value="1"/>
</dbReference>
<dbReference type="GO" id="GO:0008675">
    <property type="term" value="F:2-dehydro-3-deoxy-phosphogluconate aldolase activity"/>
    <property type="evidence" value="ECO:0007669"/>
    <property type="project" value="UniProtKB-EC"/>
</dbReference>
<evidence type="ECO:0000256" key="8">
    <source>
        <dbReference type="ARBA" id="ARBA00023277"/>
    </source>
</evidence>
<dbReference type="AlphaFoldDB" id="A0A939EJ63"/>
<dbReference type="Gene3D" id="3.20.20.70">
    <property type="entry name" value="Aldolase class I"/>
    <property type="match status" value="1"/>
</dbReference>
<dbReference type="EC" id="4.1.2.14" evidence="5"/>
<dbReference type="SUPFAM" id="SSF51569">
    <property type="entry name" value="Aldolase"/>
    <property type="match status" value="1"/>
</dbReference>
<dbReference type="InterPro" id="IPR000887">
    <property type="entry name" value="Aldlse_KDPG_KHG"/>
</dbReference>
<dbReference type="PANTHER" id="PTHR30246:SF1">
    <property type="entry name" value="2-DEHYDRO-3-DEOXY-6-PHOSPHOGALACTONATE ALDOLASE-RELATED"/>
    <property type="match status" value="1"/>
</dbReference>
<evidence type="ECO:0000256" key="7">
    <source>
        <dbReference type="ARBA" id="ARBA00023270"/>
    </source>
</evidence>
<comment type="subunit">
    <text evidence="4">Homotrimer.</text>
</comment>
<evidence type="ECO:0000256" key="1">
    <source>
        <dbReference type="ARBA" id="ARBA00000654"/>
    </source>
</evidence>
<dbReference type="RefSeq" id="WP_206937102.1">
    <property type="nucleotide sequence ID" value="NZ_JAFLNF010000001.1"/>
</dbReference>
<sequence length="214" mass="22102">MPQNIKKTEAIMTAAPVIPVLIVEDPAKAVPMAEALVRGGLPVIEITLRTERALEAIKLVADNVEGAIPGAGTVMTAAQYEKAISAGSQFIVSPGATPTLLDIADAFADVPLLPGAATASEVMYLLERGYERLKFFPAEQAGGAAYLKSLSSPLAAAKFCPTGGVSLDKAPTYLGLPNVLCVGGSWIADAKAIANEDWAGIEERARAAAALTGR</sequence>
<evidence type="ECO:0000256" key="4">
    <source>
        <dbReference type="ARBA" id="ARBA00011233"/>
    </source>
</evidence>
<evidence type="ECO:0000256" key="6">
    <source>
        <dbReference type="ARBA" id="ARBA00023239"/>
    </source>
</evidence>
<gene>
    <name evidence="9" type="primary">eda</name>
    <name evidence="9" type="ORF">J0X15_00145</name>
</gene>
<dbReference type="NCBIfam" id="NF004325">
    <property type="entry name" value="PRK05718.1"/>
    <property type="match status" value="1"/>
</dbReference>
<dbReference type="PANTHER" id="PTHR30246">
    <property type="entry name" value="2-KETO-3-DEOXY-6-PHOSPHOGLUCONATE ALDOLASE"/>
    <property type="match status" value="1"/>
</dbReference>
<evidence type="ECO:0000256" key="3">
    <source>
        <dbReference type="ARBA" id="ARBA00006906"/>
    </source>
</evidence>
<dbReference type="PROSITE" id="PS00159">
    <property type="entry name" value="ALDOLASE_KDPG_KHG_1"/>
    <property type="match status" value="1"/>
</dbReference>
<comment type="catalytic activity">
    <reaction evidence="1">
        <text>2-dehydro-3-deoxy-6-phospho-D-gluconate = D-glyceraldehyde 3-phosphate + pyruvate</text>
        <dbReference type="Rhea" id="RHEA:17089"/>
        <dbReference type="ChEBI" id="CHEBI:15361"/>
        <dbReference type="ChEBI" id="CHEBI:57569"/>
        <dbReference type="ChEBI" id="CHEBI:59776"/>
        <dbReference type="EC" id="4.1.2.14"/>
    </reaction>
</comment>
<name>A0A939EJ63_9HYPH</name>
<evidence type="ECO:0000313" key="9">
    <source>
        <dbReference type="EMBL" id="MBO0343616.1"/>
    </source>
</evidence>
<evidence type="ECO:0000313" key="10">
    <source>
        <dbReference type="Proteomes" id="UP000664779"/>
    </source>
</evidence>
<comment type="similarity">
    <text evidence="3">Belongs to the KHG/KDPG aldolase family.</text>
</comment>
<comment type="pathway">
    <text evidence="2">Carbohydrate acid metabolism; 2-dehydro-3-deoxy-D-gluconate degradation; D-glyceraldehyde 3-phosphate and pyruvate from 2-dehydro-3-deoxy-D-gluconate: step 2/2.</text>
</comment>
<accession>A0A939EJ63</accession>
<dbReference type="EMBL" id="JAFLNF010000001">
    <property type="protein sequence ID" value="MBO0343616.1"/>
    <property type="molecule type" value="Genomic_DNA"/>
</dbReference>
<keyword evidence="8" id="KW-0119">Carbohydrate metabolism</keyword>
<dbReference type="InterPro" id="IPR013785">
    <property type="entry name" value="Aldolase_TIM"/>
</dbReference>
<dbReference type="NCBIfam" id="TIGR01182">
    <property type="entry name" value="eda"/>
    <property type="match status" value="1"/>
</dbReference>
<keyword evidence="10" id="KW-1185">Reference proteome</keyword>
<keyword evidence="6 9" id="KW-0456">Lyase</keyword>
<comment type="caution">
    <text evidence="9">The sequence shown here is derived from an EMBL/GenBank/DDBJ whole genome shotgun (WGS) entry which is preliminary data.</text>
</comment>
<dbReference type="CDD" id="cd00452">
    <property type="entry name" value="KDPG_aldolase"/>
    <property type="match status" value="1"/>
</dbReference>
<proteinExistence type="inferred from homology"/>
<dbReference type="Pfam" id="PF01081">
    <property type="entry name" value="Aldolase"/>
    <property type="match status" value="1"/>
</dbReference>
<evidence type="ECO:0000256" key="2">
    <source>
        <dbReference type="ARBA" id="ARBA00004736"/>
    </source>
</evidence>
<reference evidence="9" key="1">
    <citation type="submission" date="2021-03" db="EMBL/GenBank/DDBJ databases">
        <title>Roseibium sp. CAU 1637 isolated from Incheon.</title>
        <authorList>
            <person name="Kim W."/>
        </authorList>
    </citation>
    <scope>NUCLEOTIDE SEQUENCE</scope>
    <source>
        <strain evidence="9">CAU 1637</strain>
    </source>
</reference>
<dbReference type="InterPro" id="IPR031337">
    <property type="entry name" value="KDPG/KHG_AS_1"/>
</dbReference>
<dbReference type="Proteomes" id="UP000664779">
    <property type="component" value="Unassembled WGS sequence"/>
</dbReference>
<keyword evidence="7" id="KW-0704">Schiff base</keyword>
<protein>
    <recommendedName>
        <fullName evidence="5">2-dehydro-3-deoxy-phosphogluconate aldolase</fullName>
        <ecNumber evidence="5">4.1.2.14</ecNumber>
    </recommendedName>
</protein>
<dbReference type="InterPro" id="IPR031338">
    <property type="entry name" value="KDPG/KHG_AS_2"/>
</dbReference>
<evidence type="ECO:0000256" key="5">
    <source>
        <dbReference type="ARBA" id="ARBA00013063"/>
    </source>
</evidence>